<dbReference type="Pfam" id="PF02518">
    <property type="entry name" value="HATPase_c"/>
    <property type="match status" value="1"/>
</dbReference>
<dbReference type="AlphaFoldDB" id="A0A0N8KNR9"/>
<accession>A0A0N8KNR9</accession>
<dbReference type="InterPro" id="IPR036890">
    <property type="entry name" value="HATPase_C_sf"/>
</dbReference>
<organism evidence="10 11">
    <name type="scientific">Phormidesmis priestleyi Ana</name>
    <dbReference type="NCBI Taxonomy" id="1666911"/>
    <lineage>
        <taxon>Bacteria</taxon>
        <taxon>Bacillati</taxon>
        <taxon>Cyanobacteriota</taxon>
        <taxon>Cyanophyceae</taxon>
        <taxon>Leptolyngbyales</taxon>
        <taxon>Leptolyngbyaceae</taxon>
        <taxon>Phormidesmis</taxon>
    </lineage>
</organism>
<evidence type="ECO:0000256" key="5">
    <source>
        <dbReference type="ARBA" id="ARBA00023012"/>
    </source>
</evidence>
<gene>
    <name evidence="10" type="ORF">HLUCCA11_02400</name>
</gene>
<evidence type="ECO:0000313" key="10">
    <source>
        <dbReference type="EMBL" id="KPQ37306.1"/>
    </source>
</evidence>
<sequence length="751" mass="84576">MKASSLPPTTSPSDFSKSTGNEAVEARHLQAEHPDDFQQWMDDIPGAISQVLTTSTGLIVGYPRANAGCYRLLEMAGMRDQDNHVDLTKVVDQETYADYLKQSDLGGYCLFKAICLEDRGPFELAIARAAKLPRLWEWEGRIVLASGKTKWIGLTMQPAAVQADPSLILWNALAQDMTARKHSELELKQLNHLLSSRLEARTAELALSQTRLQKLADNVPELLYEMRLDSQSKVSFPYVSSDSYRLLHLSPESFQQLGINMLSMIHEEDQKGLKAAVRESALTMTVYQYECRVMLPSGRLRWMRTLAKPQPQSDGSIIWYGCLSDISDRKQIEARLKKSLKDLADVKFALDCSSNVAITDHRGRITYVNDKFREISKYTQAELIGQTHRLVNSGYHPREFFEEMWHTISNGHVWLGEMRNRTKEGDHYWVCTTIVPFLNEAGYPYQYVAIHNDITERKRTEICLMQQAKDLEQAFSELQQTQTRLIQTEKMSSLGQLVAGVAHEINNPVSFIYGNVGPATRYAENLVDLLKQYKTYYPDPPEEIVEALDDLDFEFMTEDLLNSLASMKLGAERIRQIVSSLRTFSRKDEAEKKSVDIHCGLDSTLLILGHKLKAQQLRPAIKVIKNYGDLPSVLCYAGQLNQVFMNILGNAIDALETARNPQITLTTKAIGEQIIIEISDNGEGMSDEVRSQIFNPFFTTKPIGKGTGMGLSISYQIVTERHGGSLICKSAETLGTTFTIQILQQPLAEGL</sequence>
<dbReference type="CDD" id="cd00082">
    <property type="entry name" value="HisKA"/>
    <property type="match status" value="1"/>
</dbReference>
<dbReference type="STRING" id="1666911.HLUCCA11_02400"/>
<dbReference type="Gene3D" id="1.10.287.130">
    <property type="match status" value="1"/>
</dbReference>
<dbReference type="CDD" id="cd00130">
    <property type="entry name" value="PAS"/>
    <property type="match status" value="2"/>
</dbReference>
<dbReference type="GO" id="GO:0000155">
    <property type="term" value="F:phosphorelay sensor kinase activity"/>
    <property type="evidence" value="ECO:0007669"/>
    <property type="project" value="InterPro"/>
</dbReference>
<dbReference type="SMART" id="SM00086">
    <property type="entry name" value="PAC"/>
    <property type="match status" value="3"/>
</dbReference>
<dbReference type="InterPro" id="IPR001610">
    <property type="entry name" value="PAC"/>
</dbReference>
<evidence type="ECO:0000256" key="2">
    <source>
        <dbReference type="ARBA" id="ARBA00012438"/>
    </source>
</evidence>
<dbReference type="SMART" id="SM00387">
    <property type="entry name" value="HATPase_c"/>
    <property type="match status" value="1"/>
</dbReference>
<protein>
    <recommendedName>
        <fullName evidence="2">histidine kinase</fullName>
        <ecNumber evidence="2">2.7.13.3</ecNumber>
    </recommendedName>
</protein>
<evidence type="ECO:0000256" key="4">
    <source>
        <dbReference type="ARBA" id="ARBA00022777"/>
    </source>
</evidence>
<dbReference type="Pfam" id="PF08447">
    <property type="entry name" value="PAS_3"/>
    <property type="match status" value="1"/>
</dbReference>
<dbReference type="EC" id="2.7.13.3" evidence="2"/>
<dbReference type="NCBIfam" id="TIGR00229">
    <property type="entry name" value="sensory_box"/>
    <property type="match status" value="1"/>
</dbReference>
<comment type="catalytic activity">
    <reaction evidence="1">
        <text>ATP + protein L-histidine = ADP + protein N-phospho-L-histidine.</text>
        <dbReference type="EC" id="2.7.13.3"/>
    </reaction>
</comment>
<evidence type="ECO:0000259" key="8">
    <source>
        <dbReference type="PROSITE" id="PS50112"/>
    </source>
</evidence>
<keyword evidence="5" id="KW-0902">Two-component regulatory system</keyword>
<dbReference type="Gene3D" id="3.30.565.10">
    <property type="entry name" value="Histidine kinase-like ATPase, C-terminal domain"/>
    <property type="match status" value="1"/>
</dbReference>
<feature type="domain" description="Histidine kinase" evidence="7">
    <location>
        <begin position="500"/>
        <end position="746"/>
    </location>
</feature>
<proteinExistence type="predicted"/>
<evidence type="ECO:0000256" key="6">
    <source>
        <dbReference type="SAM" id="MobiDB-lite"/>
    </source>
</evidence>
<dbReference type="Gene3D" id="3.30.450.20">
    <property type="entry name" value="PAS domain"/>
    <property type="match status" value="2"/>
</dbReference>
<feature type="domain" description="PAC" evidence="9">
    <location>
        <begin position="287"/>
        <end position="338"/>
    </location>
</feature>
<dbReference type="PANTHER" id="PTHR43065">
    <property type="entry name" value="SENSOR HISTIDINE KINASE"/>
    <property type="match status" value="1"/>
</dbReference>
<keyword evidence="3" id="KW-0597">Phosphoprotein</keyword>
<dbReference type="InterPro" id="IPR000700">
    <property type="entry name" value="PAS-assoc_C"/>
</dbReference>
<feature type="region of interest" description="Disordered" evidence="6">
    <location>
        <begin position="1"/>
        <end position="21"/>
    </location>
</feature>
<dbReference type="SUPFAM" id="SSF55785">
    <property type="entry name" value="PYP-like sensor domain (PAS domain)"/>
    <property type="match status" value="3"/>
</dbReference>
<keyword evidence="4 10" id="KW-0418">Kinase</keyword>
<dbReference type="InterPro" id="IPR003594">
    <property type="entry name" value="HATPase_dom"/>
</dbReference>
<dbReference type="InterPro" id="IPR004358">
    <property type="entry name" value="Sig_transdc_His_kin-like_C"/>
</dbReference>
<evidence type="ECO:0000313" key="11">
    <source>
        <dbReference type="Proteomes" id="UP000050465"/>
    </source>
</evidence>
<dbReference type="InterPro" id="IPR003661">
    <property type="entry name" value="HisK_dim/P_dom"/>
</dbReference>
<dbReference type="InterPro" id="IPR005467">
    <property type="entry name" value="His_kinase_dom"/>
</dbReference>
<name>A0A0N8KNR9_9CYAN</name>
<dbReference type="InterPro" id="IPR000014">
    <property type="entry name" value="PAS"/>
</dbReference>
<evidence type="ECO:0000256" key="1">
    <source>
        <dbReference type="ARBA" id="ARBA00000085"/>
    </source>
</evidence>
<feature type="domain" description="PAC" evidence="9">
    <location>
        <begin position="136"/>
        <end position="189"/>
    </location>
</feature>
<dbReference type="InterPro" id="IPR013655">
    <property type="entry name" value="PAS_fold_3"/>
</dbReference>
<dbReference type="EMBL" id="LJZR01000002">
    <property type="protein sequence ID" value="KPQ37306.1"/>
    <property type="molecule type" value="Genomic_DNA"/>
</dbReference>
<dbReference type="PATRIC" id="fig|1666911.3.peg.1716"/>
<keyword evidence="4 10" id="KW-0808">Transferase</keyword>
<dbReference type="PRINTS" id="PR00344">
    <property type="entry name" value="BCTRLSENSOR"/>
</dbReference>
<dbReference type="SUPFAM" id="SSF55874">
    <property type="entry name" value="ATPase domain of HSP90 chaperone/DNA topoisomerase II/histidine kinase"/>
    <property type="match status" value="1"/>
</dbReference>
<dbReference type="InterPro" id="IPR036097">
    <property type="entry name" value="HisK_dim/P_sf"/>
</dbReference>
<dbReference type="Pfam" id="PF13426">
    <property type="entry name" value="PAS_9"/>
    <property type="match status" value="1"/>
</dbReference>
<dbReference type="PROSITE" id="PS50113">
    <property type="entry name" value="PAC"/>
    <property type="match status" value="3"/>
</dbReference>
<reference evidence="10 11" key="1">
    <citation type="submission" date="2015-09" db="EMBL/GenBank/DDBJ databases">
        <title>Identification and resolution of microdiversity through metagenomic sequencing of parallel consortia.</title>
        <authorList>
            <person name="Nelson W.C."/>
            <person name="Romine M.F."/>
            <person name="Lindemann S.R."/>
        </authorList>
    </citation>
    <scope>NUCLEOTIDE SEQUENCE [LARGE SCALE GENOMIC DNA]</scope>
    <source>
        <strain evidence="10">Ana</strain>
    </source>
</reference>
<evidence type="ECO:0000259" key="7">
    <source>
        <dbReference type="PROSITE" id="PS50109"/>
    </source>
</evidence>
<feature type="domain" description="PAS" evidence="8">
    <location>
        <begin position="356"/>
        <end position="399"/>
    </location>
</feature>
<feature type="domain" description="PAC" evidence="9">
    <location>
        <begin position="414"/>
        <end position="466"/>
    </location>
</feature>
<dbReference type="InterPro" id="IPR035965">
    <property type="entry name" value="PAS-like_dom_sf"/>
</dbReference>
<dbReference type="PROSITE" id="PS50109">
    <property type="entry name" value="HIS_KIN"/>
    <property type="match status" value="1"/>
</dbReference>
<evidence type="ECO:0000256" key="3">
    <source>
        <dbReference type="ARBA" id="ARBA00022553"/>
    </source>
</evidence>
<comment type="caution">
    <text evidence="10">The sequence shown here is derived from an EMBL/GenBank/DDBJ whole genome shotgun (WGS) entry which is preliminary data.</text>
</comment>
<evidence type="ECO:0000259" key="9">
    <source>
        <dbReference type="PROSITE" id="PS50113"/>
    </source>
</evidence>
<dbReference type="PANTHER" id="PTHR43065:SF50">
    <property type="entry name" value="HISTIDINE KINASE"/>
    <property type="match status" value="1"/>
</dbReference>
<dbReference type="Proteomes" id="UP000050465">
    <property type="component" value="Unassembled WGS sequence"/>
</dbReference>
<dbReference type="SMART" id="SM00388">
    <property type="entry name" value="HisKA"/>
    <property type="match status" value="1"/>
</dbReference>
<dbReference type="SUPFAM" id="SSF47384">
    <property type="entry name" value="Homodimeric domain of signal transducing histidine kinase"/>
    <property type="match status" value="1"/>
</dbReference>
<dbReference type="SMART" id="SM00091">
    <property type="entry name" value="PAS"/>
    <property type="match status" value="1"/>
</dbReference>
<dbReference type="PROSITE" id="PS50112">
    <property type="entry name" value="PAS"/>
    <property type="match status" value="1"/>
</dbReference>